<evidence type="ECO:0000313" key="3">
    <source>
        <dbReference type="Proteomes" id="UP000323994"/>
    </source>
</evidence>
<sequence length="146" mass="16439">MKNRIQQFGFILLLLFSITTQAQEKQEPWTDAQLMPTQELADKINNSGKDKPLIINIGPQSVIKGSVDVGPGKEKENIGKLDKTLAKVDKKREVVIYCGCCPFDRCPNIRPAFNELKELGFVNAKLLNVPKNIKVDWIDKGYPVNQ</sequence>
<dbReference type="EMBL" id="VBSN01000059">
    <property type="protein sequence ID" value="KAA6437014.1"/>
    <property type="molecule type" value="Genomic_DNA"/>
</dbReference>
<dbReference type="OrthoDB" id="760650at2"/>
<feature type="signal peptide" evidence="1">
    <location>
        <begin position="1"/>
        <end position="22"/>
    </location>
</feature>
<accession>A0A5M8QPV2</accession>
<organism evidence="2 3">
    <name type="scientific">Dyadobacter flavalbus</name>
    <dbReference type="NCBI Taxonomy" id="2579942"/>
    <lineage>
        <taxon>Bacteria</taxon>
        <taxon>Pseudomonadati</taxon>
        <taxon>Bacteroidota</taxon>
        <taxon>Cytophagia</taxon>
        <taxon>Cytophagales</taxon>
        <taxon>Spirosomataceae</taxon>
        <taxon>Dyadobacter</taxon>
    </lineage>
</organism>
<evidence type="ECO:0000313" key="2">
    <source>
        <dbReference type="EMBL" id="KAA6437014.1"/>
    </source>
</evidence>
<name>A0A5M8QPV2_9BACT</name>
<feature type="chain" id="PRO_5024354242" evidence="1">
    <location>
        <begin position="23"/>
        <end position="146"/>
    </location>
</feature>
<dbReference type="InterPro" id="IPR036873">
    <property type="entry name" value="Rhodanese-like_dom_sf"/>
</dbReference>
<dbReference type="RefSeq" id="WP_139013773.1">
    <property type="nucleotide sequence ID" value="NZ_VBSN01000059.1"/>
</dbReference>
<dbReference type="SUPFAM" id="SSF52821">
    <property type="entry name" value="Rhodanese/Cell cycle control phosphatase"/>
    <property type="match status" value="1"/>
</dbReference>
<dbReference type="AlphaFoldDB" id="A0A5M8QPV2"/>
<dbReference type="Proteomes" id="UP000323994">
    <property type="component" value="Unassembled WGS sequence"/>
</dbReference>
<evidence type="ECO:0000256" key="1">
    <source>
        <dbReference type="SAM" id="SignalP"/>
    </source>
</evidence>
<keyword evidence="3" id="KW-1185">Reference proteome</keyword>
<reference evidence="2 3" key="1">
    <citation type="submission" date="2019-05" db="EMBL/GenBank/DDBJ databases">
        <authorList>
            <person name="Qu J.-H."/>
        </authorList>
    </citation>
    <scope>NUCLEOTIDE SEQUENCE [LARGE SCALE GENOMIC DNA]</scope>
    <source>
        <strain evidence="2 3">NS28</strain>
    </source>
</reference>
<gene>
    <name evidence="2" type="ORF">FEM33_20035</name>
</gene>
<proteinExistence type="predicted"/>
<protein>
    <submittedName>
        <fullName evidence="2">Rhodanese-like domain-containing protein</fullName>
    </submittedName>
</protein>
<keyword evidence="1" id="KW-0732">Signal</keyword>
<comment type="caution">
    <text evidence="2">The sequence shown here is derived from an EMBL/GenBank/DDBJ whole genome shotgun (WGS) entry which is preliminary data.</text>
</comment>